<keyword evidence="2" id="KW-1185">Reference proteome</keyword>
<dbReference type="InterPro" id="IPR050509">
    <property type="entry name" value="CoA-transferase_III"/>
</dbReference>
<proteinExistence type="predicted"/>
<dbReference type="PANTHER" id="PTHR48228:SF5">
    <property type="entry name" value="ALPHA-METHYLACYL-COA RACEMASE"/>
    <property type="match status" value="1"/>
</dbReference>
<dbReference type="InterPro" id="IPR003673">
    <property type="entry name" value="CoA-Trfase_fam_III"/>
</dbReference>
<evidence type="ECO:0000313" key="2">
    <source>
        <dbReference type="Proteomes" id="UP000248039"/>
    </source>
</evidence>
<name>A0A2V4MUU9_9ACTN</name>
<evidence type="ECO:0000313" key="1">
    <source>
        <dbReference type="EMBL" id="PYC69533.1"/>
    </source>
</evidence>
<dbReference type="Proteomes" id="UP000248039">
    <property type="component" value="Unassembled WGS sequence"/>
</dbReference>
<dbReference type="EMBL" id="PYBW01000128">
    <property type="protein sequence ID" value="PYC69533.1"/>
    <property type="molecule type" value="Genomic_DNA"/>
</dbReference>
<protein>
    <submittedName>
        <fullName evidence="1">CoA transferase</fullName>
    </submittedName>
</protein>
<accession>A0A2V4MUU9</accession>
<comment type="caution">
    <text evidence="1">The sequence shown here is derived from an EMBL/GenBank/DDBJ whole genome shotgun (WGS) entry which is preliminary data.</text>
</comment>
<organism evidence="1 2">
    <name type="scientific">Streptomyces tateyamensis</name>
    <dbReference type="NCBI Taxonomy" id="565073"/>
    <lineage>
        <taxon>Bacteria</taxon>
        <taxon>Bacillati</taxon>
        <taxon>Actinomycetota</taxon>
        <taxon>Actinomycetes</taxon>
        <taxon>Kitasatosporales</taxon>
        <taxon>Streptomycetaceae</taxon>
        <taxon>Streptomyces</taxon>
    </lineage>
</organism>
<dbReference type="InterPro" id="IPR023606">
    <property type="entry name" value="CoA-Trfase_III_dom_1_sf"/>
</dbReference>
<gene>
    <name evidence="1" type="ORF">C7C46_28040</name>
</gene>
<dbReference type="PANTHER" id="PTHR48228">
    <property type="entry name" value="SUCCINYL-COA--D-CITRAMALATE COA-TRANSFERASE"/>
    <property type="match status" value="1"/>
</dbReference>
<dbReference type="Pfam" id="PF02515">
    <property type="entry name" value="CoA_transf_3"/>
    <property type="match status" value="1"/>
</dbReference>
<dbReference type="AlphaFoldDB" id="A0A2V4MUU9"/>
<dbReference type="RefSeq" id="WP_110672726.1">
    <property type="nucleotide sequence ID" value="NZ_PYBW01000128.1"/>
</dbReference>
<keyword evidence="1" id="KW-0808">Transferase</keyword>
<reference evidence="1 2" key="1">
    <citation type="submission" date="2018-03" db="EMBL/GenBank/DDBJ databases">
        <title>Bioinformatic expansion and discovery of thiopeptide antibiotics.</title>
        <authorList>
            <person name="Schwalen C.J."/>
            <person name="Hudson G.A."/>
            <person name="Mitchell D.A."/>
        </authorList>
    </citation>
    <scope>NUCLEOTIDE SEQUENCE [LARGE SCALE GENOMIC DNA]</scope>
    <source>
        <strain evidence="1 2">ATCC 21389</strain>
    </source>
</reference>
<dbReference type="SUPFAM" id="SSF89796">
    <property type="entry name" value="CoA-transferase family III (CaiB/BaiF)"/>
    <property type="match status" value="2"/>
</dbReference>
<dbReference type="Gene3D" id="3.40.50.10540">
    <property type="entry name" value="Crotonobetainyl-coa:carnitine coa-transferase, domain 1"/>
    <property type="match status" value="2"/>
</dbReference>
<sequence>MSTLVHTSPPLAPPLAEVALTAAGRSTAVELAVRQLELLGCSVERYEAGAGAGELRLGGSLDCRIDWAGPVALPLASEADVQAACGLASVHGRRWGRATPLGIDYAGAVAGLLAVQGLLAARLGGRREVRTSVAQGALLAVGQYLASGEPPAAASAAAPPFVSTDGVRFELEALEPEQWLRFWTGLGMELRAVGRGWSAFQLRFSTGTCLLPGEFGLRASGLTYRQITAVADATGVSVVPVRVGRSTGVAEPPWRITSAGGPAVGPLPLTPGALPLHGLTVVELTRRLQGPLATHLLGLLGARVVRVEPVGGDPLRGVPPLVGPVSARFHALNRGKEVVEADPRSTEGHRVIRELLDGADAFLHNLAPGKAEVYGLGAARLLAEYPGLVHAYASGWGELFGGHAPFGTDYLVQAQSGLAALVTPPGQPATPTLLTVTDVFGALTSTVGVLAALLARARTGVGQRVESSLWSAACTLLATAAPPGHTDLPAATPAEVAADARFAGAVHWDGCALPRTPWEFR</sequence>
<dbReference type="OrthoDB" id="9797653at2"/>
<dbReference type="GO" id="GO:0016740">
    <property type="term" value="F:transferase activity"/>
    <property type="evidence" value="ECO:0007669"/>
    <property type="project" value="UniProtKB-KW"/>
</dbReference>